<keyword evidence="1" id="KW-0812">Transmembrane</keyword>
<dbReference type="EMBL" id="CAJOBE010001764">
    <property type="protein sequence ID" value="CAF3772715.1"/>
    <property type="molecule type" value="Genomic_DNA"/>
</dbReference>
<organism evidence="2 3">
    <name type="scientific">Rotaria sordida</name>
    <dbReference type="NCBI Taxonomy" id="392033"/>
    <lineage>
        <taxon>Eukaryota</taxon>
        <taxon>Metazoa</taxon>
        <taxon>Spiralia</taxon>
        <taxon>Gnathifera</taxon>
        <taxon>Rotifera</taxon>
        <taxon>Eurotatoria</taxon>
        <taxon>Bdelloidea</taxon>
        <taxon>Philodinida</taxon>
        <taxon>Philodinidae</taxon>
        <taxon>Rotaria</taxon>
    </lineage>
</organism>
<evidence type="ECO:0000313" key="3">
    <source>
        <dbReference type="Proteomes" id="UP000663874"/>
    </source>
</evidence>
<gene>
    <name evidence="2" type="ORF">FNK824_LOCUS13455</name>
</gene>
<accession>A0A819A0P7</accession>
<keyword evidence="1" id="KW-0472">Membrane</keyword>
<evidence type="ECO:0000256" key="1">
    <source>
        <dbReference type="SAM" id="Phobius"/>
    </source>
</evidence>
<protein>
    <submittedName>
        <fullName evidence="2">Uncharacterized protein</fullName>
    </submittedName>
</protein>
<feature type="transmembrane region" description="Helical" evidence="1">
    <location>
        <begin position="18"/>
        <end position="40"/>
    </location>
</feature>
<proteinExistence type="predicted"/>
<dbReference type="AlphaFoldDB" id="A0A819A0P7"/>
<reference evidence="2" key="1">
    <citation type="submission" date="2021-02" db="EMBL/GenBank/DDBJ databases">
        <authorList>
            <person name="Nowell W R."/>
        </authorList>
    </citation>
    <scope>NUCLEOTIDE SEQUENCE</scope>
</reference>
<sequence length="114" mass="13158">MATINSNRWKTLFLPHGLIYIILGIVIICLTTLTVVYGSLWHNTKTFSNIFAVENGTIGYRISLPNDGRYIQWNFLQMNDIYELLPLDRGRKGGLARVAYMRKLLKEENSNTYT</sequence>
<feature type="non-terminal residue" evidence="2">
    <location>
        <position position="114"/>
    </location>
</feature>
<name>A0A819A0P7_9BILA</name>
<comment type="caution">
    <text evidence="2">The sequence shown here is derived from an EMBL/GenBank/DDBJ whole genome shotgun (WGS) entry which is preliminary data.</text>
</comment>
<keyword evidence="1" id="KW-1133">Transmembrane helix</keyword>
<evidence type="ECO:0000313" key="2">
    <source>
        <dbReference type="EMBL" id="CAF3772715.1"/>
    </source>
</evidence>
<dbReference type="Proteomes" id="UP000663874">
    <property type="component" value="Unassembled WGS sequence"/>
</dbReference>